<dbReference type="Gene3D" id="3.30.559.10">
    <property type="entry name" value="Chloramphenicol acetyltransferase-like domain"/>
    <property type="match status" value="1"/>
</dbReference>
<dbReference type="SUPFAM" id="SSF52777">
    <property type="entry name" value="CoA-dependent acyltransferases"/>
    <property type="match status" value="2"/>
</dbReference>
<accession>A0A5C1Y824</accession>
<feature type="domain" description="O-acyltransferase WSD1-like N-terminal" evidence="1">
    <location>
        <begin position="39"/>
        <end position="260"/>
    </location>
</feature>
<evidence type="ECO:0000313" key="2">
    <source>
        <dbReference type="EMBL" id="QEO10253.1"/>
    </source>
</evidence>
<dbReference type="GO" id="GO:0004144">
    <property type="term" value="F:diacylglycerol O-acyltransferase activity"/>
    <property type="evidence" value="ECO:0007669"/>
    <property type="project" value="InterPro"/>
</dbReference>
<dbReference type="RefSeq" id="WP_149325670.1">
    <property type="nucleotide sequence ID" value="NZ_CP043504.1"/>
</dbReference>
<dbReference type="Proteomes" id="UP000322159">
    <property type="component" value="Chromosome"/>
</dbReference>
<dbReference type="KEGG" id="lyk:FLP23_09690"/>
<keyword evidence="3" id="KW-1185">Reference proteome</keyword>
<dbReference type="InterPro" id="IPR004255">
    <property type="entry name" value="O-acyltransferase_WSD1_N"/>
</dbReference>
<reference evidence="2 3" key="1">
    <citation type="submission" date="2019-09" db="EMBL/GenBank/DDBJ databases">
        <title>Genome sequencing of strain KACC 19322.</title>
        <authorList>
            <person name="Heo J."/>
            <person name="Kim S.-J."/>
            <person name="Kim J.-S."/>
            <person name="Hong S.-B."/>
            <person name="Kwon S.-W."/>
        </authorList>
    </citation>
    <scope>NUCLEOTIDE SEQUENCE [LARGE SCALE GENOMIC DNA]</scope>
    <source>
        <strain evidence="2 3">KACC 19322</strain>
    </source>
</reference>
<evidence type="ECO:0000313" key="3">
    <source>
        <dbReference type="Proteomes" id="UP000322159"/>
    </source>
</evidence>
<dbReference type="Pfam" id="PF03007">
    <property type="entry name" value="WS_DGAT_cat"/>
    <property type="match status" value="1"/>
</dbReference>
<dbReference type="GO" id="GO:0045017">
    <property type="term" value="P:glycerolipid biosynthetic process"/>
    <property type="evidence" value="ECO:0007669"/>
    <property type="project" value="InterPro"/>
</dbReference>
<dbReference type="EMBL" id="CP043504">
    <property type="protein sequence ID" value="QEO10253.1"/>
    <property type="molecule type" value="Genomic_DNA"/>
</dbReference>
<evidence type="ECO:0000259" key="1">
    <source>
        <dbReference type="Pfam" id="PF03007"/>
    </source>
</evidence>
<protein>
    <recommendedName>
        <fullName evidence="1">O-acyltransferase WSD1-like N-terminal domain-containing protein</fullName>
    </recommendedName>
</protein>
<dbReference type="OrthoDB" id="9810950at2"/>
<name>A0A5C1Y824_9MICO</name>
<proteinExistence type="predicted"/>
<dbReference type="AlphaFoldDB" id="A0A5C1Y824"/>
<gene>
    <name evidence="2" type="ORF">FLP23_09690</name>
</gene>
<sequence length="427" mass="46105">MQSAELMRTLDEKFIADPAAYAAMRPVGTIIVEGAPLRTPEGELDRDAVRAVVARAVALFPPARQRLREMPLGLTTPAWVAAEPDLDYHLRFHDEPTEAELAALLGGALNGELALDRPLWSILAAPLSDGDVAIILQLHHALGDGLFGLRFVDALTANDPVDASVIPEAEELSSPRTALGIWRIAFREWRSAHPGLGAQWREYWRKPVVRRVRRTGGRLLRSRRFARAVPAPARRHAIRVLDYAEAKAAARDAGASIHDLLVTAALEAVGELLGDPQPALLVPISRRAGTGGEQRNHISMIRVAASSDREDLVASVAEQVATGVAGEAPALPARPDWPGYASFLPWRPRPRWFGAGAVRSVSLWPVLAPDDRLGVFGSLHNGRFSIAVATESGLDADALLERVHERLLTPRGAVAVGTPAEAIREAS</sequence>
<dbReference type="InterPro" id="IPR023213">
    <property type="entry name" value="CAT-like_dom_sf"/>
</dbReference>
<organism evidence="2 3">
    <name type="scientific">Protaetiibacter larvae</name>
    <dbReference type="NCBI Taxonomy" id="2592654"/>
    <lineage>
        <taxon>Bacteria</taxon>
        <taxon>Bacillati</taxon>
        <taxon>Actinomycetota</taxon>
        <taxon>Actinomycetes</taxon>
        <taxon>Micrococcales</taxon>
        <taxon>Microbacteriaceae</taxon>
        <taxon>Protaetiibacter</taxon>
    </lineage>
</organism>